<accession>A0A1G7C577</accession>
<protein>
    <submittedName>
        <fullName evidence="4">Uncharacterized conserved protein YjbJ, UPF0337 family</fullName>
    </submittedName>
</protein>
<comment type="similarity">
    <text evidence="1">Belongs to the UPF0337 (CsbD) family.</text>
</comment>
<evidence type="ECO:0000256" key="2">
    <source>
        <dbReference type="SAM" id="Phobius"/>
    </source>
</evidence>
<dbReference type="Pfam" id="PF05532">
    <property type="entry name" value="CsbD"/>
    <property type="match status" value="1"/>
</dbReference>
<dbReference type="InterPro" id="IPR050423">
    <property type="entry name" value="UPF0337_stress_rsp"/>
</dbReference>
<dbReference type="EMBL" id="FMZX01000029">
    <property type="protein sequence ID" value="SDE34459.1"/>
    <property type="molecule type" value="Genomic_DNA"/>
</dbReference>
<feature type="transmembrane region" description="Helical" evidence="2">
    <location>
        <begin position="70"/>
        <end position="91"/>
    </location>
</feature>
<keyword evidence="2" id="KW-0812">Transmembrane</keyword>
<proteinExistence type="inferred from homology"/>
<evidence type="ECO:0000256" key="1">
    <source>
        <dbReference type="ARBA" id="ARBA00009129"/>
    </source>
</evidence>
<gene>
    <name evidence="4" type="ORF">SAMN04487779_102932</name>
</gene>
<keyword evidence="2" id="KW-0472">Membrane</keyword>
<dbReference type="Proteomes" id="UP000198925">
    <property type="component" value="Unassembled WGS sequence"/>
</dbReference>
<feature type="domain" description="CsbD-like" evidence="3">
    <location>
        <begin position="4"/>
        <end position="55"/>
    </location>
</feature>
<dbReference type="OrthoDB" id="7276058at2"/>
<organism evidence="4 5">
    <name type="scientific">Belnapia rosea</name>
    <dbReference type="NCBI Taxonomy" id="938405"/>
    <lineage>
        <taxon>Bacteria</taxon>
        <taxon>Pseudomonadati</taxon>
        <taxon>Pseudomonadota</taxon>
        <taxon>Alphaproteobacteria</taxon>
        <taxon>Acetobacterales</taxon>
        <taxon>Roseomonadaceae</taxon>
        <taxon>Belnapia</taxon>
    </lineage>
</organism>
<dbReference type="STRING" id="938405.SAMN02927895_04950"/>
<evidence type="ECO:0000259" key="3">
    <source>
        <dbReference type="Pfam" id="PF05532"/>
    </source>
</evidence>
<sequence length="100" mass="10684">MNSDKLEGAARGIVGKAQETFGDVTGDERNQAEGLARNVAGRAQEAYGDVRQSAETAAQEVGRFVEKQPALSLLVAGAIGFALGLMTMSTLSDPPRRRYW</sequence>
<dbReference type="PANTHER" id="PTHR34977:SF1">
    <property type="entry name" value="UPF0337 PROTEIN YJBJ"/>
    <property type="match status" value="1"/>
</dbReference>
<name>A0A1G7C577_9PROT</name>
<reference evidence="4 5" key="1">
    <citation type="submission" date="2016-10" db="EMBL/GenBank/DDBJ databases">
        <authorList>
            <person name="de Groot N.N."/>
        </authorList>
    </citation>
    <scope>NUCLEOTIDE SEQUENCE [LARGE SCALE GENOMIC DNA]</scope>
    <source>
        <strain evidence="4 5">CPCC 100156</strain>
    </source>
</reference>
<keyword evidence="5" id="KW-1185">Reference proteome</keyword>
<dbReference type="AlphaFoldDB" id="A0A1G7C577"/>
<dbReference type="InterPro" id="IPR008462">
    <property type="entry name" value="CsbD"/>
</dbReference>
<dbReference type="Gene3D" id="1.10.1470.10">
    <property type="entry name" value="YjbJ"/>
    <property type="match status" value="1"/>
</dbReference>
<dbReference type="RefSeq" id="WP_090570033.1">
    <property type="nucleotide sequence ID" value="NZ_FMXZ01000023.1"/>
</dbReference>
<dbReference type="InterPro" id="IPR036629">
    <property type="entry name" value="YjbJ_sf"/>
</dbReference>
<dbReference type="PANTHER" id="PTHR34977">
    <property type="entry name" value="UPF0337 PROTEIN YJBJ"/>
    <property type="match status" value="1"/>
</dbReference>
<dbReference type="SUPFAM" id="SSF69047">
    <property type="entry name" value="Hypothetical protein YjbJ"/>
    <property type="match status" value="1"/>
</dbReference>
<keyword evidence="2" id="KW-1133">Transmembrane helix</keyword>
<evidence type="ECO:0000313" key="4">
    <source>
        <dbReference type="EMBL" id="SDE34459.1"/>
    </source>
</evidence>
<evidence type="ECO:0000313" key="5">
    <source>
        <dbReference type="Proteomes" id="UP000198925"/>
    </source>
</evidence>